<dbReference type="KEGG" id="fsl:EJO69_02960"/>
<proteinExistence type="predicted"/>
<accession>A0A3Q8WSU3</accession>
<organism evidence="1 2">
    <name type="scientific">Flaviflexus salsibiostraticola</name>
    <dbReference type="NCBI Taxonomy" id="1282737"/>
    <lineage>
        <taxon>Bacteria</taxon>
        <taxon>Bacillati</taxon>
        <taxon>Actinomycetota</taxon>
        <taxon>Actinomycetes</taxon>
        <taxon>Actinomycetales</taxon>
        <taxon>Actinomycetaceae</taxon>
        <taxon>Flaviflexus</taxon>
    </lineage>
</organism>
<reference evidence="1 2" key="1">
    <citation type="submission" date="2018-12" db="EMBL/GenBank/DDBJ databases">
        <title>Complete genome sequence of Flaviflexus salsibiostraticola KCTC 33148.</title>
        <authorList>
            <person name="Bae J.-W."/>
        </authorList>
    </citation>
    <scope>NUCLEOTIDE SEQUENCE [LARGE SCALE GENOMIC DNA]</scope>
    <source>
        <strain evidence="1 2">KCTC 33148</strain>
    </source>
</reference>
<protein>
    <submittedName>
        <fullName evidence="1">Uncharacterized protein</fullName>
    </submittedName>
</protein>
<dbReference type="RefSeq" id="WP_126039034.1">
    <property type="nucleotide sequence ID" value="NZ_CP034438.1"/>
</dbReference>
<dbReference type="OrthoDB" id="5051226at2"/>
<keyword evidence="2" id="KW-1185">Reference proteome</keyword>
<dbReference type="AlphaFoldDB" id="A0A3Q8WSU3"/>
<evidence type="ECO:0000313" key="1">
    <source>
        <dbReference type="EMBL" id="AZN29383.1"/>
    </source>
</evidence>
<name>A0A3Q8WSU3_9ACTO</name>
<evidence type="ECO:0000313" key="2">
    <source>
        <dbReference type="Proteomes" id="UP000270021"/>
    </source>
</evidence>
<dbReference type="Proteomes" id="UP000270021">
    <property type="component" value="Chromosome"/>
</dbReference>
<sequence>MERFRARHKQPENDYNVDLDEAVKPENLTGDGEVRAKASGAIAAELVRYAGLDENSALARYATTGRGRNEELREEYLLIHHDPSAPEPIRELVAWFASGVIAAENTYGRFPHRPHGQTPSLRAILWETSTGEGKEAIAVNVPADTPTEIIRRLRDRLTPLLDELGAPFEAFLKLPDVNATADNLQKTFQDFYIGSFDDREALVRELTEYNQWEEEITKLCHQHGIPEGVVTIDLDELWHYVEGGWDIIPGIDGRLHVFMT</sequence>
<gene>
    <name evidence="1" type="ORF">EJO69_02960</name>
</gene>
<dbReference type="EMBL" id="CP034438">
    <property type="protein sequence ID" value="AZN29383.1"/>
    <property type="molecule type" value="Genomic_DNA"/>
</dbReference>